<keyword evidence="4" id="KW-1185">Reference proteome</keyword>
<sequence>MNRLRLPIAGSFVALGLSALILAVAPTVASAQSLGKCNSFYPSGYTLTEGKVNPPLVNMSKPAKGTVFEEPNFGTCEVRATSHATEPPSAFARNDYSRRQAFNANNTYFIVYSNDGWWHLYDANTLQHLRKLSPRVANPSTPAQYHLAGDAEPQWHPTDPNILYYLPTNGGTKLLKLDVRNNSYAVAADFADKLPAWASGARHIWTKSEGSPSADGRYWGFQVEDGDFRLLGYMVWDLQQNRLAGSMQSSSRPDHSSMSAAGRWYVTSSDSTGTWAWSRDFKTKKKLLHKSEHSDLALGPNGEDYFVSIDYQSDKGDVFFVDIDACPGVPASASDAPSCPRTTLFPTYSNGSATALHVSGKGMKKPGWAVISTYGTSASRDGSWPWYTNKIFAVELKANPRIYPLAYTRNGGGSYWAEPHASVSRDFTRIIFNTNWGVRGDDIDAYIIHIPATALPGGTSRPPPTSGPMTGGTLPPLEVQGNNVGASGQAVASKPATGPVNDGDAAPASTGGKLSAGNRGRVAITPPAMLFFRRSLSFLRTVQAHRLTEDSATYLAPLAMPGIGWSVHLNRLGLSALRSWSDSGRPAK</sequence>
<comment type="caution">
    <text evidence="3">The sequence shown here is derived from an EMBL/GenBank/DDBJ whole genome shotgun (WGS) entry which is preliminary data.</text>
</comment>
<keyword evidence="2" id="KW-0732">Signal</keyword>
<name>A0ABV7XKJ5_9GAMM</name>
<organism evidence="3 4">
    <name type="scientific">Luteimonas soli</name>
    <dbReference type="NCBI Taxonomy" id="1648966"/>
    <lineage>
        <taxon>Bacteria</taxon>
        <taxon>Pseudomonadati</taxon>
        <taxon>Pseudomonadota</taxon>
        <taxon>Gammaproteobacteria</taxon>
        <taxon>Lysobacterales</taxon>
        <taxon>Lysobacteraceae</taxon>
        <taxon>Luteimonas</taxon>
    </lineage>
</organism>
<feature type="region of interest" description="Disordered" evidence="1">
    <location>
        <begin position="482"/>
        <end position="519"/>
    </location>
</feature>
<dbReference type="Proteomes" id="UP001595705">
    <property type="component" value="Unassembled WGS sequence"/>
</dbReference>
<accession>A0ABV7XKJ5</accession>
<dbReference type="SUPFAM" id="SSF69322">
    <property type="entry name" value="Tricorn protease domain 2"/>
    <property type="match status" value="1"/>
</dbReference>
<reference evidence="4" key="1">
    <citation type="journal article" date="2019" name="Int. J. Syst. Evol. Microbiol.">
        <title>The Global Catalogue of Microorganisms (GCM) 10K type strain sequencing project: providing services to taxonomists for standard genome sequencing and annotation.</title>
        <authorList>
            <consortium name="The Broad Institute Genomics Platform"/>
            <consortium name="The Broad Institute Genome Sequencing Center for Infectious Disease"/>
            <person name="Wu L."/>
            <person name="Ma J."/>
        </authorList>
    </citation>
    <scope>NUCLEOTIDE SEQUENCE [LARGE SCALE GENOMIC DNA]</scope>
    <source>
        <strain evidence="4">KCTC 42441</strain>
    </source>
</reference>
<gene>
    <name evidence="3" type="ORF">ACFONC_03815</name>
</gene>
<dbReference type="RefSeq" id="WP_386742397.1">
    <property type="nucleotide sequence ID" value="NZ_JBHRYA010000003.1"/>
</dbReference>
<evidence type="ECO:0000256" key="1">
    <source>
        <dbReference type="SAM" id="MobiDB-lite"/>
    </source>
</evidence>
<evidence type="ECO:0000313" key="4">
    <source>
        <dbReference type="Proteomes" id="UP001595705"/>
    </source>
</evidence>
<proteinExistence type="predicted"/>
<feature type="signal peptide" evidence="2">
    <location>
        <begin position="1"/>
        <end position="31"/>
    </location>
</feature>
<evidence type="ECO:0000313" key="3">
    <source>
        <dbReference type="EMBL" id="MFC3715274.1"/>
    </source>
</evidence>
<protein>
    <submittedName>
        <fullName evidence="3">Uncharacterized protein</fullName>
    </submittedName>
</protein>
<feature type="chain" id="PRO_5046949273" evidence="2">
    <location>
        <begin position="32"/>
        <end position="588"/>
    </location>
</feature>
<evidence type="ECO:0000256" key="2">
    <source>
        <dbReference type="SAM" id="SignalP"/>
    </source>
</evidence>
<dbReference type="EMBL" id="JBHRYA010000003">
    <property type="protein sequence ID" value="MFC3715274.1"/>
    <property type="molecule type" value="Genomic_DNA"/>
</dbReference>